<keyword evidence="3 4" id="KW-0786">Thiamine pyrophosphate</keyword>
<accession>A0ABN6PSI0</accession>
<feature type="domain" description="Thiamine pyrophosphate enzyme central" evidence="5">
    <location>
        <begin position="201"/>
        <end position="327"/>
    </location>
</feature>
<gene>
    <name evidence="8" type="primary">ilvG_2</name>
    <name evidence="8" type="ORF">CATMQ487_35220</name>
</gene>
<dbReference type="PANTHER" id="PTHR18968">
    <property type="entry name" value="THIAMINE PYROPHOSPHATE ENZYMES"/>
    <property type="match status" value="1"/>
</dbReference>
<evidence type="ECO:0008006" key="10">
    <source>
        <dbReference type="Google" id="ProtNLM"/>
    </source>
</evidence>
<name>A0ABN6PSI0_9BURK</name>
<dbReference type="Gene3D" id="3.40.50.970">
    <property type="match status" value="2"/>
</dbReference>
<dbReference type="InterPro" id="IPR012000">
    <property type="entry name" value="Thiamin_PyroP_enz_cen_dom"/>
</dbReference>
<evidence type="ECO:0000313" key="9">
    <source>
        <dbReference type="Proteomes" id="UP001057498"/>
    </source>
</evidence>
<evidence type="ECO:0000256" key="4">
    <source>
        <dbReference type="RuleBase" id="RU362132"/>
    </source>
</evidence>
<protein>
    <recommendedName>
        <fullName evidence="10">Acetolactate synthase</fullName>
    </recommendedName>
</protein>
<dbReference type="Proteomes" id="UP001057498">
    <property type="component" value="Chromosome"/>
</dbReference>
<evidence type="ECO:0000256" key="1">
    <source>
        <dbReference type="ARBA" id="ARBA00001964"/>
    </source>
</evidence>
<reference evidence="8" key="1">
    <citation type="submission" date="2022-04" db="EMBL/GenBank/DDBJ databases">
        <title>Whole genome sequence of Sphaerotilus sp. FB-5.</title>
        <authorList>
            <person name="Takeda M."/>
            <person name="Narihara S."/>
            <person name="Akimoto M."/>
            <person name="Akimoto R."/>
            <person name="Nishiyashiki S."/>
            <person name="Murakami T."/>
        </authorList>
    </citation>
    <scope>NUCLEOTIDE SEQUENCE</scope>
    <source>
        <strain evidence="8">FB-5</strain>
    </source>
</reference>
<dbReference type="SUPFAM" id="SSF52467">
    <property type="entry name" value="DHS-like NAD/FAD-binding domain"/>
    <property type="match status" value="1"/>
</dbReference>
<evidence type="ECO:0000259" key="6">
    <source>
        <dbReference type="Pfam" id="PF02775"/>
    </source>
</evidence>
<dbReference type="Gene3D" id="3.40.50.1220">
    <property type="entry name" value="TPP-binding domain"/>
    <property type="match status" value="1"/>
</dbReference>
<organism evidence="8 9">
    <name type="scientific">Sphaerotilus microaerophilus</name>
    <dbReference type="NCBI Taxonomy" id="2914710"/>
    <lineage>
        <taxon>Bacteria</taxon>
        <taxon>Pseudomonadati</taxon>
        <taxon>Pseudomonadota</taxon>
        <taxon>Betaproteobacteria</taxon>
        <taxon>Burkholderiales</taxon>
        <taxon>Sphaerotilaceae</taxon>
        <taxon>Sphaerotilus</taxon>
    </lineage>
</organism>
<dbReference type="InterPro" id="IPR029035">
    <property type="entry name" value="DHS-like_NAD/FAD-binding_dom"/>
</dbReference>
<keyword evidence="9" id="KW-1185">Reference proteome</keyword>
<dbReference type="Pfam" id="PF00205">
    <property type="entry name" value="TPP_enzyme_M"/>
    <property type="match status" value="1"/>
</dbReference>
<evidence type="ECO:0000259" key="5">
    <source>
        <dbReference type="Pfam" id="PF00205"/>
    </source>
</evidence>
<evidence type="ECO:0000256" key="3">
    <source>
        <dbReference type="ARBA" id="ARBA00023052"/>
    </source>
</evidence>
<dbReference type="InterPro" id="IPR029061">
    <property type="entry name" value="THDP-binding"/>
</dbReference>
<dbReference type="Pfam" id="PF02775">
    <property type="entry name" value="TPP_enzyme_C"/>
    <property type="match status" value="1"/>
</dbReference>
<evidence type="ECO:0000313" key="8">
    <source>
        <dbReference type="EMBL" id="BDI06552.1"/>
    </source>
</evidence>
<proteinExistence type="inferred from homology"/>
<dbReference type="InterPro" id="IPR045229">
    <property type="entry name" value="TPP_enz"/>
</dbReference>
<comment type="cofactor">
    <cofactor evidence="1">
        <name>thiamine diphosphate</name>
        <dbReference type="ChEBI" id="CHEBI:58937"/>
    </cofactor>
</comment>
<dbReference type="RefSeq" id="WP_251969817.1">
    <property type="nucleotide sequence ID" value="NZ_AP025730.1"/>
</dbReference>
<dbReference type="InterPro" id="IPR011766">
    <property type="entry name" value="TPP_enzyme_TPP-bd"/>
</dbReference>
<dbReference type="SUPFAM" id="SSF52518">
    <property type="entry name" value="Thiamin diphosphate-binding fold (THDP-binding)"/>
    <property type="match status" value="2"/>
</dbReference>
<feature type="domain" description="Thiamine pyrophosphate enzyme TPP-binding" evidence="6">
    <location>
        <begin position="410"/>
        <end position="542"/>
    </location>
</feature>
<dbReference type="PANTHER" id="PTHR18968:SF166">
    <property type="entry name" value="2-HYDROXYACYL-COA LYASE 2"/>
    <property type="match status" value="1"/>
</dbReference>
<sequence length="583" mass="61274">MTTPQISERSAAALVARFLKARGVDRVFALCGGHIMPMWMRLDAEGIRIIDVRDERAAVYMAHAHAELTGSLGVALVTAGPGVTNAMTGIANAFVARAQVLVLSGTPPRGQENRGALQDMVHTDFVRPITRYARTVREPDLLPGELAEALARAAGEGGEPGPVYLDIPVDTQRAEVTPAVQLPELFAPRPLRQIQPDPAEVAAAVELLWSAKRPLVISGRGAKGAGPALRRLLDATGALYLDTGESRGLVSDDHPGVVAAMRGSVMAEADLIVTVGRRLDFQLAYGSPAIFGDAKFLRIADCAAELRDNRRGAAEVFANVAATLEAMLALAAAGKRASATDRAWAQTVRAQHEARAAKLAASMARAEPGSDGLMHPNRLLAALRAALPEDAVVIADGGDFLSFARVGLPAATYLDPGSLGCIGVGTPFGVAAALACPGRTVVVATGDGAFGFNAMEIDTAARHRAPVLIVVANNGSWAIEVRDQQETHGRVVGTRLQFADHAAMARAFGLHGERVERAEDLDGAIRRALGALREGRPALLDVLVTPEAASSDAKSGLAWVPDLQALGAWDDAEKNWRAASRTN</sequence>
<dbReference type="InterPro" id="IPR012001">
    <property type="entry name" value="Thiamin_PyroP_enz_TPP-bd_dom"/>
</dbReference>
<evidence type="ECO:0000256" key="2">
    <source>
        <dbReference type="ARBA" id="ARBA00007812"/>
    </source>
</evidence>
<comment type="similarity">
    <text evidence="2 4">Belongs to the TPP enzyme family.</text>
</comment>
<dbReference type="EMBL" id="AP025730">
    <property type="protein sequence ID" value="BDI06552.1"/>
    <property type="molecule type" value="Genomic_DNA"/>
</dbReference>
<feature type="domain" description="Thiamine pyrophosphate enzyme N-terminal TPP-binding" evidence="7">
    <location>
        <begin position="11"/>
        <end position="121"/>
    </location>
</feature>
<evidence type="ECO:0000259" key="7">
    <source>
        <dbReference type="Pfam" id="PF02776"/>
    </source>
</evidence>
<dbReference type="Pfam" id="PF02776">
    <property type="entry name" value="TPP_enzyme_N"/>
    <property type="match status" value="1"/>
</dbReference>
<dbReference type="CDD" id="cd02004">
    <property type="entry name" value="TPP_BZL_OCoD_HPCL"/>
    <property type="match status" value="1"/>
</dbReference>
<dbReference type="CDD" id="cd07035">
    <property type="entry name" value="TPP_PYR_POX_like"/>
    <property type="match status" value="1"/>
</dbReference>